<accession>A0ABV4XQU3</accession>
<gene>
    <name evidence="1" type="ORF">ACE1CI_14055</name>
</gene>
<proteinExistence type="predicted"/>
<reference evidence="1 2" key="1">
    <citation type="submission" date="2024-09" db="EMBL/GenBank/DDBJ databases">
        <title>Floridaenema gen nov. (Aerosakkonemataceae, Aerosakkonematales ord. nov., Cyanobacteria) from benthic tropical and subtropical fresh waters, with the description of four new species.</title>
        <authorList>
            <person name="Moretto J.A."/>
            <person name="Berthold D.E."/>
            <person name="Lefler F.W."/>
            <person name="Huang I.-S."/>
            <person name="Laughinghouse H. IV."/>
        </authorList>
    </citation>
    <scope>NUCLEOTIDE SEQUENCE [LARGE SCALE GENOMIC DNA]</scope>
    <source>
        <strain evidence="1 2">BLCC-F50</strain>
    </source>
</reference>
<keyword evidence="2" id="KW-1185">Reference proteome</keyword>
<name>A0ABV4XQU3_9CYAN</name>
<dbReference type="RefSeq" id="WP_413263682.1">
    <property type="nucleotide sequence ID" value="NZ_JBHFNR010000092.1"/>
</dbReference>
<organism evidence="1 2">
    <name type="scientific">Floridaenema flaviceps BLCC-F50</name>
    <dbReference type="NCBI Taxonomy" id="3153642"/>
    <lineage>
        <taxon>Bacteria</taxon>
        <taxon>Bacillati</taxon>
        <taxon>Cyanobacteriota</taxon>
        <taxon>Cyanophyceae</taxon>
        <taxon>Oscillatoriophycideae</taxon>
        <taxon>Aerosakkonematales</taxon>
        <taxon>Aerosakkonemataceae</taxon>
        <taxon>Floridanema</taxon>
        <taxon>Floridanema flaviceps</taxon>
    </lineage>
</organism>
<evidence type="ECO:0000313" key="1">
    <source>
        <dbReference type="EMBL" id="MFB2894029.1"/>
    </source>
</evidence>
<protein>
    <submittedName>
        <fullName evidence="1">Uncharacterized protein</fullName>
    </submittedName>
</protein>
<dbReference type="Proteomes" id="UP001576784">
    <property type="component" value="Unassembled WGS sequence"/>
</dbReference>
<comment type="caution">
    <text evidence="1">The sequence shown here is derived from an EMBL/GenBank/DDBJ whole genome shotgun (WGS) entry which is preliminary data.</text>
</comment>
<evidence type="ECO:0000313" key="2">
    <source>
        <dbReference type="Proteomes" id="UP001576784"/>
    </source>
</evidence>
<dbReference type="EMBL" id="JBHFNR010000092">
    <property type="protein sequence ID" value="MFB2894029.1"/>
    <property type="molecule type" value="Genomic_DNA"/>
</dbReference>
<sequence>MTNKIPEFKPGQRVRTRAEIHYEFAQIVDRDYGVGIVESARFFHGMQILIVSFNNGDVIKKLPSAFCVPVLKEPR</sequence>